<keyword evidence="5 7" id="KW-0472">Membrane</keyword>
<dbReference type="InterPro" id="IPR024923">
    <property type="entry name" value="PG_synth_SpoVB"/>
</dbReference>
<dbReference type="InterPro" id="IPR002797">
    <property type="entry name" value="Polysacc_synth"/>
</dbReference>
<sequence length="539" mass="57754">MNKQSFIRGTMILLAAGIVNRILGFIPRILLPRVIGAEGVGLYQLGYPFFLVLVTIISGGIPLAIAKLIAEAESEGKPEKSRAVLRTSLILSGTAGFAFMLLSLLAAPWLMRNVLTDGRVYPAFISMSPMILIVAVSSVFRGYFQGKQNMIPSASSSILETLVRILCQLWFASLFLPMGIAYAAAGAMLGVVAGEAISLLSLLWQFFLYRRKEDPSQQTERTDQDGQTQPDFLPSGAAAPAASQTGLMYTLRRILKIAIPVTGGRLVGSLSYLLESITTAQSLAIAGVATAVATAQYGALQGMVIPVLLLPGALTTSLAISLVPSLAEAQAKGDRKTIHKRLHQSLRLALVTGAPFAVVMYVLAEPLCQLLYNNTEIAGMLKVMAPFALFMYAQAPLQATLQALDKPGTALTNTLIGAIVKIGLILYLASNPSLGIYGAIIASIANIIIVTLLHGAAVSRALQYRFPVADVVKVICAMVIMAGCASYLYHEIPFTPSAIIQFILSAAVAFVLYLILTFATGLIDRFDLQRVPVFGRWFR</sequence>
<evidence type="ECO:0000256" key="5">
    <source>
        <dbReference type="ARBA" id="ARBA00023136"/>
    </source>
</evidence>
<dbReference type="PANTHER" id="PTHR30250">
    <property type="entry name" value="PST FAMILY PREDICTED COLANIC ACID TRANSPORTER"/>
    <property type="match status" value="1"/>
</dbReference>
<feature type="transmembrane region" description="Helical" evidence="7">
    <location>
        <begin position="303"/>
        <end position="327"/>
    </location>
</feature>
<evidence type="ECO:0000256" key="6">
    <source>
        <dbReference type="SAM" id="MobiDB-lite"/>
    </source>
</evidence>
<feature type="transmembrane region" description="Helical" evidence="7">
    <location>
        <begin position="471"/>
        <end position="490"/>
    </location>
</feature>
<evidence type="ECO:0000313" key="8">
    <source>
        <dbReference type="EMBL" id="ANS75474.1"/>
    </source>
</evidence>
<feature type="transmembrane region" description="Helical" evidence="7">
    <location>
        <begin position="123"/>
        <end position="144"/>
    </location>
</feature>
<feature type="transmembrane region" description="Helical" evidence="7">
    <location>
        <begin position="191"/>
        <end position="209"/>
    </location>
</feature>
<feature type="transmembrane region" description="Helical" evidence="7">
    <location>
        <begin position="378"/>
        <end position="397"/>
    </location>
</feature>
<feature type="transmembrane region" description="Helical" evidence="7">
    <location>
        <begin position="502"/>
        <end position="523"/>
    </location>
</feature>
<protein>
    <submittedName>
        <fullName evidence="8">Stage V sporulation protein B</fullName>
    </submittedName>
</protein>
<feature type="transmembrane region" description="Helical" evidence="7">
    <location>
        <begin position="435"/>
        <end position="459"/>
    </location>
</feature>
<feature type="transmembrane region" description="Helical" evidence="7">
    <location>
        <begin position="165"/>
        <end position="185"/>
    </location>
</feature>
<reference evidence="8 9" key="1">
    <citation type="submission" date="2016-01" db="EMBL/GenBank/DDBJ databases">
        <title>Complete Genome Sequence of Paenibacillus yonginensis DCY84, a novel Plant Growth-Promoting Bacteria with Elicitation of Induced Systemic Resistance.</title>
        <authorList>
            <person name="Kim Y.J."/>
            <person name="Yang D.C."/>
            <person name="Sukweenadhi J."/>
        </authorList>
    </citation>
    <scope>NUCLEOTIDE SEQUENCE [LARGE SCALE GENOMIC DNA]</scope>
    <source>
        <strain evidence="8 9">DCY84</strain>
    </source>
</reference>
<evidence type="ECO:0000256" key="2">
    <source>
        <dbReference type="ARBA" id="ARBA00022475"/>
    </source>
</evidence>
<proteinExistence type="predicted"/>
<evidence type="ECO:0000313" key="9">
    <source>
        <dbReference type="Proteomes" id="UP000092573"/>
    </source>
</evidence>
<dbReference type="PIRSF" id="PIRSF038958">
    <property type="entry name" value="PG_synth_SpoVB"/>
    <property type="match status" value="1"/>
</dbReference>
<dbReference type="CDD" id="cd13124">
    <property type="entry name" value="MATE_SpoVB_like"/>
    <property type="match status" value="1"/>
</dbReference>
<name>A0A1B1N203_9BACL</name>
<feature type="region of interest" description="Disordered" evidence="6">
    <location>
        <begin position="215"/>
        <end position="239"/>
    </location>
</feature>
<dbReference type="EMBL" id="CP014167">
    <property type="protein sequence ID" value="ANS75474.1"/>
    <property type="molecule type" value="Genomic_DNA"/>
</dbReference>
<feature type="transmembrane region" description="Helical" evidence="7">
    <location>
        <begin position="12"/>
        <end position="35"/>
    </location>
</feature>
<dbReference type="KEGG" id="pyg:AWM70_13370"/>
<dbReference type="Proteomes" id="UP000092573">
    <property type="component" value="Chromosome"/>
</dbReference>
<keyword evidence="4 7" id="KW-1133">Transmembrane helix</keyword>
<accession>A0A1B1N203</accession>
<keyword evidence="9" id="KW-1185">Reference proteome</keyword>
<dbReference type="OrthoDB" id="9775950at2"/>
<feature type="transmembrane region" description="Helical" evidence="7">
    <location>
        <begin position="409"/>
        <end position="429"/>
    </location>
</feature>
<comment type="subcellular location">
    <subcellularLocation>
        <location evidence="1">Cell membrane</location>
        <topology evidence="1">Multi-pass membrane protein</topology>
    </subcellularLocation>
</comment>
<feature type="compositionally biased region" description="Basic and acidic residues" evidence="6">
    <location>
        <begin position="215"/>
        <end position="224"/>
    </location>
</feature>
<organism evidence="8 9">
    <name type="scientific">Paenibacillus yonginensis</name>
    <dbReference type="NCBI Taxonomy" id="1462996"/>
    <lineage>
        <taxon>Bacteria</taxon>
        <taxon>Bacillati</taxon>
        <taxon>Bacillota</taxon>
        <taxon>Bacilli</taxon>
        <taxon>Bacillales</taxon>
        <taxon>Paenibacillaceae</taxon>
        <taxon>Paenibacillus</taxon>
    </lineage>
</organism>
<keyword evidence="3 7" id="KW-0812">Transmembrane</keyword>
<evidence type="ECO:0000256" key="3">
    <source>
        <dbReference type="ARBA" id="ARBA00022692"/>
    </source>
</evidence>
<dbReference type="Pfam" id="PF01943">
    <property type="entry name" value="Polysacc_synt"/>
    <property type="match status" value="1"/>
</dbReference>
<feature type="transmembrane region" description="Helical" evidence="7">
    <location>
        <begin position="89"/>
        <end position="111"/>
    </location>
</feature>
<keyword evidence="2" id="KW-1003">Cell membrane</keyword>
<feature type="transmembrane region" description="Helical" evidence="7">
    <location>
        <begin position="47"/>
        <end position="69"/>
    </location>
</feature>
<evidence type="ECO:0000256" key="7">
    <source>
        <dbReference type="SAM" id="Phobius"/>
    </source>
</evidence>
<dbReference type="AlphaFoldDB" id="A0A1B1N203"/>
<gene>
    <name evidence="8" type="ORF">AWM70_13370</name>
</gene>
<feature type="transmembrane region" description="Helical" evidence="7">
    <location>
        <begin position="348"/>
        <end position="372"/>
    </location>
</feature>
<dbReference type="GO" id="GO:0005886">
    <property type="term" value="C:plasma membrane"/>
    <property type="evidence" value="ECO:0007669"/>
    <property type="project" value="UniProtKB-SubCell"/>
</dbReference>
<evidence type="ECO:0000256" key="1">
    <source>
        <dbReference type="ARBA" id="ARBA00004651"/>
    </source>
</evidence>
<dbReference type="PANTHER" id="PTHR30250:SF24">
    <property type="entry name" value="STAGE V SPORULATION PROTEIN B"/>
    <property type="match status" value="1"/>
</dbReference>
<dbReference type="InterPro" id="IPR050833">
    <property type="entry name" value="Poly_Biosynth_Transport"/>
</dbReference>
<dbReference type="RefSeq" id="WP_068697161.1">
    <property type="nucleotide sequence ID" value="NZ_CP014167.1"/>
</dbReference>
<evidence type="ECO:0000256" key="4">
    <source>
        <dbReference type="ARBA" id="ARBA00022989"/>
    </source>
</evidence>
<dbReference type="STRING" id="1462996.AWM70_13370"/>
<feature type="transmembrane region" description="Helical" evidence="7">
    <location>
        <begin position="272"/>
        <end position="297"/>
    </location>
</feature>